<dbReference type="SUPFAM" id="SSF117074">
    <property type="entry name" value="Hypothetical protein PA1324"/>
    <property type="match status" value="1"/>
</dbReference>
<dbReference type="InterPro" id="IPR013783">
    <property type="entry name" value="Ig-like_fold"/>
</dbReference>
<evidence type="ECO:0000313" key="2">
    <source>
        <dbReference type="Proteomes" id="UP000228484"/>
    </source>
</evidence>
<protein>
    <submittedName>
        <fullName evidence="1">Uncharacterized protein</fullName>
    </submittedName>
</protein>
<name>A0A2G6QAS5_9BACI</name>
<accession>A0A2G6QAS5</accession>
<sequence length="67" mass="7013">MPASISGTVFNDFNGNGILNRGEPGIPNVFVGGILQPGADPNARIDIETLAVSETRTVQFNVKDVGN</sequence>
<dbReference type="Gene3D" id="2.60.40.10">
    <property type="entry name" value="Immunoglobulins"/>
    <property type="match status" value="1"/>
</dbReference>
<proteinExistence type="predicted"/>
<organism evidence="1 2">
    <name type="scientific">Bacillus fungorum</name>
    <dbReference type="NCBI Taxonomy" id="2039284"/>
    <lineage>
        <taxon>Bacteria</taxon>
        <taxon>Bacillati</taxon>
        <taxon>Bacillota</taxon>
        <taxon>Bacilli</taxon>
        <taxon>Bacillales</taxon>
        <taxon>Bacillaceae</taxon>
        <taxon>Bacillus</taxon>
    </lineage>
</organism>
<comment type="caution">
    <text evidence="1">The sequence shown here is derived from an EMBL/GenBank/DDBJ whole genome shotgun (WGS) entry which is preliminary data.</text>
</comment>
<dbReference type="Proteomes" id="UP000228484">
    <property type="component" value="Unassembled WGS sequence"/>
</dbReference>
<dbReference type="RefSeq" id="WP_099685255.1">
    <property type="nucleotide sequence ID" value="NZ_JBOIRJ010000012.1"/>
</dbReference>
<dbReference type="AlphaFoldDB" id="A0A2G6QAS5"/>
<reference evidence="1 2" key="1">
    <citation type="submission" date="2017-09" db="EMBL/GenBank/DDBJ databases">
        <title>Biocontrol bacteria screening and application from spent mushroom substrate.</title>
        <authorList>
            <person name="Sun X."/>
        </authorList>
    </citation>
    <scope>NUCLEOTIDE SEQUENCE [LARGE SCALE GENOMIC DNA]</scope>
    <source>
        <strain evidence="1 2">100374</strain>
    </source>
</reference>
<evidence type="ECO:0000313" key="1">
    <source>
        <dbReference type="EMBL" id="PIE93924.1"/>
    </source>
</evidence>
<gene>
    <name evidence="1" type="ORF">CO726_18630</name>
</gene>
<keyword evidence="2" id="KW-1185">Reference proteome</keyword>
<dbReference type="EMBL" id="NWUW01000013">
    <property type="protein sequence ID" value="PIE93924.1"/>
    <property type="molecule type" value="Genomic_DNA"/>
</dbReference>